<name>A0ACC1HPZ2_9FUNG</name>
<dbReference type="EMBL" id="JAMZIH010002001">
    <property type="protein sequence ID" value="KAJ1677746.1"/>
    <property type="molecule type" value="Genomic_DNA"/>
</dbReference>
<protein>
    <submittedName>
        <fullName evidence="1">Uncharacterized protein</fullName>
    </submittedName>
</protein>
<gene>
    <name evidence="1" type="ORF">EV182_005526</name>
</gene>
<feature type="non-terminal residue" evidence="1">
    <location>
        <position position="1"/>
    </location>
</feature>
<accession>A0ACC1HPZ2</accession>
<evidence type="ECO:0000313" key="2">
    <source>
        <dbReference type="Proteomes" id="UP001145114"/>
    </source>
</evidence>
<reference evidence="1" key="1">
    <citation type="submission" date="2022-06" db="EMBL/GenBank/DDBJ databases">
        <title>Phylogenomic reconstructions and comparative analyses of Kickxellomycotina fungi.</title>
        <authorList>
            <person name="Reynolds N.K."/>
            <person name="Stajich J.E."/>
            <person name="Barry K."/>
            <person name="Grigoriev I.V."/>
            <person name="Crous P."/>
            <person name="Smith M.E."/>
        </authorList>
    </citation>
    <scope>NUCLEOTIDE SEQUENCE</scope>
    <source>
        <strain evidence="1">RSA 2271</strain>
    </source>
</reference>
<organism evidence="1 2">
    <name type="scientific">Spiromyces aspiralis</name>
    <dbReference type="NCBI Taxonomy" id="68401"/>
    <lineage>
        <taxon>Eukaryota</taxon>
        <taxon>Fungi</taxon>
        <taxon>Fungi incertae sedis</taxon>
        <taxon>Zoopagomycota</taxon>
        <taxon>Kickxellomycotina</taxon>
        <taxon>Kickxellomycetes</taxon>
        <taxon>Kickxellales</taxon>
        <taxon>Kickxellaceae</taxon>
        <taxon>Spiromyces</taxon>
    </lineage>
</organism>
<dbReference type="Proteomes" id="UP001145114">
    <property type="component" value="Unassembled WGS sequence"/>
</dbReference>
<sequence length="220" mass="24445">VVERLFGSHKYAAFLFVVGWVSKALEVVLVLLLRVPRLNSIVSGPYAILAALIYQFYWVVPPTSTVQVFGLNLTNKLGVYLVAAQLIFARYPYNLVPTVAGVLASMMYSKNIANLRHWRFPAPAVDFINKWIAPYVASAPASADIDTQVEELELRQQQHHHHHHNLAASTPTLTRTQGPQISEDHVETLQAMCPQKSREEIVAALVESGNDPNQAALLLL</sequence>
<keyword evidence="2" id="KW-1185">Reference proteome</keyword>
<evidence type="ECO:0000313" key="1">
    <source>
        <dbReference type="EMBL" id="KAJ1677746.1"/>
    </source>
</evidence>
<comment type="caution">
    <text evidence="1">The sequence shown here is derived from an EMBL/GenBank/DDBJ whole genome shotgun (WGS) entry which is preliminary data.</text>
</comment>
<proteinExistence type="predicted"/>